<dbReference type="Proteomes" id="UP000799640">
    <property type="component" value="Unassembled WGS sequence"/>
</dbReference>
<proteinExistence type="predicted"/>
<reference evidence="2" key="1">
    <citation type="journal article" date="2020" name="Stud. Mycol.">
        <title>101 Dothideomycetes genomes: a test case for predicting lifestyles and emergence of pathogens.</title>
        <authorList>
            <person name="Haridas S."/>
            <person name="Albert R."/>
            <person name="Binder M."/>
            <person name="Bloem J."/>
            <person name="Labutti K."/>
            <person name="Salamov A."/>
            <person name="Andreopoulos B."/>
            <person name="Baker S."/>
            <person name="Barry K."/>
            <person name="Bills G."/>
            <person name="Bluhm B."/>
            <person name="Cannon C."/>
            <person name="Castanera R."/>
            <person name="Culley D."/>
            <person name="Daum C."/>
            <person name="Ezra D."/>
            <person name="Gonzalez J."/>
            <person name="Henrissat B."/>
            <person name="Kuo A."/>
            <person name="Liang C."/>
            <person name="Lipzen A."/>
            <person name="Lutzoni F."/>
            <person name="Magnuson J."/>
            <person name="Mondo S."/>
            <person name="Nolan M."/>
            <person name="Ohm R."/>
            <person name="Pangilinan J."/>
            <person name="Park H.-J."/>
            <person name="Ramirez L."/>
            <person name="Alfaro M."/>
            <person name="Sun H."/>
            <person name="Tritt A."/>
            <person name="Yoshinaga Y."/>
            <person name="Zwiers L.-H."/>
            <person name="Turgeon B."/>
            <person name="Goodwin S."/>
            <person name="Spatafora J."/>
            <person name="Crous P."/>
            <person name="Grigoriev I."/>
        </authorList>
    </citation>
    <scope>NUCLEOTIDE SEQUENCE</scope>
    <source>
        <strain evidence="2">CBS 262.69</strain>
    </source>
</reference>
<evidence type="ECO:0000313" key="2">
    <source>
        <dbReference type="EMBL" id="KAF2404125.1"/>
    </source>
</evidence>
<gene>
    <name evidence="2" type="ORF">EJ06DRAFT_526229</name>
</gene>
<dbReference type="EMBL" id="ML996688">
    <property type="protein sequence ID" value="KAF2404125.1"/>
    <property type="molecule type" value="Genomic_DNA"/>
</dbReference>
<evidence type="ECO:0000313" key="3">
    <source>
        <dbReference type="Proteomes" id="UP000799640"/>
    </source>
</evidence>
<organism evidence="2 3">
    <name type="scientific">Trichodelitschia bisporula</name>
    <dbReference type="NCBI Taxonomy" id="703511"/>
    <lineage>
        <taxon>Eukaryota</taxon>
        <taxon>Fungi</taxon>
        <taxon>Dikarya</taxon>
        <taxon>Ascomycota</taxon>
        <taxon>Pezizomycotina</taxon>
        <taxon>Dothideomycetes</taxon>
        <taxon>Dothideomycetes incertae sedis</taxon>
        <taxon>Phaeotrichales</taxon>
        <taxon>Phaeotrichaceae</taxon>
        <taxon>Trichodelitschia</taxon>
    </lineage>
</organism>
<feature type="compositionally biased region" description="Polar residues" evidence="1">
    <location>
        <begin position="116"/>
        <end position="129"/>
    </location>
</feature>
<dbReference type="AlphaFoldDB" id="A0A6G1I813"/>
<feature type="compositionally biased region" description="Polar residues" evidence="1">
    <location>
        <begin position="27"/>
        <end position="43"/>
    </location>
</feature>
<name>A0A6G1I813_9PEZI</name>
<keyword evidence="3" id="KW-1185">Reference proteome</keyword>
<evidence type="ECO:0000256" key="1">
    <source>
        <dbReference type="SAM" id="MobiDB-lite"/>
    </source>
</evidence>
<accession>A0A6G1I813</accession>
<feature type="region of interest" description="Disordered" evidence="1">
    <location>
        <begin position="1"/>
        <end position="43"/>
    </location>
</feature>
<protein>
    <submittedName>
        <fullName evidence="2">Uncharacterized protein</fullName>
    </submittedName>
</protein>
<sequence length="214" mass="23370">MGSSSAALAEDSKRMKAETEVKPETFGTRTVSRPIQSAGGTIEQSFKTTLSSASEPLRPSKKLPDWTGLGWLRQVIRDCLKEDVHLSPVKSETSYRINPELNEALLAAAAESSTIARSVETTTSSTQEPTIPPMKRLPDWGGLGWPRLIVRQFVNKEVRLSPAKSDNSHGTSSKLNEALFGAAGECERSFKTTTTAIKEPIRSKKALLNWTELG</sequence>
<feature type="compositionally biased region" description="Basic and acidic residues" evidence="1">
    <location>
        <begin position="10"/>
        <end position="23"/>
    </location>
</feature>
<feature type="region of interest" description="Disordered" evidence="1">
    <location>
        <begin position="116"/>
        <end position="137"/>
    </location>
</feature>